<dbReference type="InterPro" id="IPR024763">
    <property type="entry name" value="VPS11_C"/>
</dbReference>
<dbReference type="OrthoDB" id="26184at2759"/>
<dbReference type="Proteomes" id="UP000293360">
    <property type="component" value="Unassembled WGS sequence"/>
</dbReference>
<dbReference type="SMART" id="SM00184">
    <property type="entry name" value="RING"/>
    <property type="match status" value="1"/>
</dbReference>
<accession>A0A4Q4TAM2</accession>
<dbReference type="Pfam" id="PF23341">
    <property type="entry name" value="PEP5_VPS11_N"/>
    <property type="match status" value="1"/>
</dbReference>
<dbReference type="InterPro" id="IPR011990">
    <property type="entry name" value="TPR-like_helical_dom_sf"/>
</dbReference>
<organism evidence="11 12">
    <name type="scientific">Monosporascus ibericus</name>
    <dbReference type="NCBI Taxonomy" id="155417"/>
    <lineage>
        <taxon>Eukaryota</taxon>
        <taxon>Fungi</taxon>
        <taxon>Dikarya</taxon>
        <taxon>Ascomycota</taxon>
        <taxon>Pezizomycotina</taxon>
        <taxon>Sordariomycetes</taxon>
        <taxon>Xylariomycetidae</taxon>
        <taxon>Xylariales</taxon>
        <taxon>Xylariales incertae sedis</taxon>
        <taxon>Monosporascus</taxon>
    </lineage>
</organism>
<comment type="caution">
    <text evidence="11">The sequence shown here is derived from an EMBL/GenBank/DDBJ whole genome shotgun (WGS) entry which is preliminary data.</text>
</comment>
<dbReference type="FunFam" id="1.25.40.10:FF:000440">
    <property type="entry name" value="E3 ubiquitin-protein ligase PEP5"/>
    <property type="match status" value="1"/>
</dbReference>
<evidence type="ECO:0000313" key="11">
    <source>
        <dbReference type="EMBL" id="RYP03656.1"/>
    </source>
</evidence>
<dbReference type="GO" id="GO:0030674">
    <property type="term" value="F:protein-macromolecule adaptor activity"/>
    <property type="evidence" value="ECO:0007669"/>
    <property type="project" value="TreeGrafter"/>
</dbReference>
<dbReference type="GO" id="GO:0030897">
    <property type="term" value="C:HOPS complex"/>
    <property type="evidence" value="ECO:0007669"/>
    <property type="project" value="TreeGrafter"/>
</dbReference>
<dbReference type="EMBL" id="QJNU01000249">
    <property type="protein sequence ID" value="RYP03656.1"/>
    <property type="molecule type" value="Genomic_DNA"/>
</dbReference>
<evidence type="ECO:0000256" key="4">
    <source>
        <dbReference type="ARBA" id="ARBA00022771"/>
    </source>
</evidence>
<name>A0A4Q4TAM2_9PEZI</name>
<keyword evidence="6" id="KW-0653">Protein transport</keyword>
<dbReference type="GO" id="GO:0006886">
    <property type="term" value="P:intracellular protein transport"/>
    <property type="evidence" value="ECO:0007669"/>
    <property type="project" value="UniProtKB-UniRule"/>
</dbReference>
<evidence type="ECO:0000256" key="9">
    <source>
        <dbReference type="PROSITE-ProRule" id="PRU01006"/>
    </source>
</evidence>
<dbReference type="PIRSF" id="PIRSF007860">
    <property type="entry name" value="VPS11"/>
    <property type="match status" value="1"/>
</dbReference>
<evidence type="ECO:0000256" key="6">
    <source>
        <dbReference type="ARBA" id="ARBA00022927"/>
    </source>
</evidence>
<keyword evidence="7" id="KW-0472">Membrane</keyword>
<dbReference type="SUPFAM" id="SSF48371">
    <property type="entry name" value="ARM repeat"/>
    <property type="match status" value="1"/>
</dbReference>
<evidence type="ECO:0000256" key="3">
    <source>
        <dbReference type="ARBA" id="ARBA00022723"/>
    </source>
</evidence>
<comment type="subcellular location">
    <subcellularLocation>
        <location evidence="8">Endomembrane system</location>
        <topology evidence="8">Peripheral membrane protein</topology>
        <orientation evidence="8">Cytoplasmic side</orientation>
    </subcellularLocation>
</comment>
<dbReference type="InterPro" id="IPR057308">
    <property type="entry name" value="CHCR_PEP5_VPS11"/>
</dbReference>
<proteinExistence type="inferred from homology"/>
<keyword evidence="4" id="KW-0863">Zinc-finger</keyword>
<feature type="repeat" description="CHCR" evidence="9">
    <location>
        <begin position="583"/>
        <end position="729"/>
    </location>
</feature>
<evidence type="ECO:0000313" key="12">
    <source>
        <dbReference type="Proteomes" id="UP000293360"/>
    </source>
</evidence>
<dbReference type="PANTHER" id="PTHR23323:SF24">
    <property type="entry name" value="VACUOLAR PROTEIN SORTING-ASSOCIATED PROTEIN 11 HOMOLOG"/>
    <property type="match status" value="1"/>
</dbReference>
<dbReference type="PROSITE" id="PS50236">
    <property type="entry name" value="CHCR"/>
    <property type="match status" value="1"/>
</dbReference>
<dbReference type="AlphaFoldDB" id="A0A4Q4TAM2"/>
<keyword evidence="12" id="KW-1185">Reference proteome</keyword>
<dbReference type="SUPFAM" id="SSF50978">
    <property type="entry name" value="WD40 repeat-like"/>
    <property type="match status" value="1"/>
</dbReference>
<dbReference type="STRING" id="155417.A0A4Q4TAM2"/>
<dbReference type="GO" id="GO:0007032">
    <property type="term" value="P:endosome organization"/>
    <property type="evidence" value="ECO:0007669"/>
    <property type="project" value="TreeGrafter"/>
</dbReference>
<dbReference type="InterPro" id="IPR001841">
    <property type="entry name" value="Znf_RING"/>
</dbReference>
<comment type="similarity">
    <text evidence="1">Belongs to the VPS11 family.</text>
</comment>
<evidence type="ECO:0000259" key="10">
    <source>
        <dbReference type="SMART" id="SM00184"/>
    </source>
</evidence>
<dbReference type="InterPro" id="IPR000547">
    <property type="entry name" value="Clathrin_H-chain/VPS_repeat"/>
</dbReference>
<dbReference type="CDD" id="cd16688">
    <property type="entry name" value="RING-H2_Vps11"/>
    <property type="match status" value="1"/>
</dbReference>
<evidence type="ECO:0000256" key="8">
    <source>
        <dbReference type="ARBA" id="ARBA00029433"/>
    </source>
</evidence>
<evidence type="ECO:0000256" key="1">
    <source>
        <dbReference type="ARBA" id="ARBA00007070"/>
    </source>
</evidence>
<dbReference type="GO" id="GO:0008270">
    <property type="term" value="F:zinc ion binding"/>
    <property type="evidence" value="ECO:0007669"/>
    <property type="project" value="UniProtKB-KW"/>
</dbReference>
<evidence type="ECO:0000256" key="7">
    <source>
        <dbReference type="ARBA" id="ARBA00023136"/>
    </source>
</evidence>
<dbReference type="Gene3D" id="1.25.40.10">
    <property type="entry name" value="Tetratricopeptide repeat domain"/>
    <property type="match status" value="1"/>
</dbReference>
<dbReference type="GO" id="GO:0048284">
    <property type="term" value="P:organelle fusion"/>
    <property type="evidence" value="ECO:0007669"/>
    <property type="project" value="TreeGrafter"/>
</dbReference>
<protein>
    <recommendedName>
        <fullName evidence="10">RING-type domain-containing protein</fullName>
    </recommendedName>
</protein>
<keyword evidence="3" id="KW-0479">Metal-binding</keyword>
<dbReference type="GO" id="GO:0005768">
    <property type="term" value="C:endosome"/>
    <property type="evidence" value="ECO:0007669"/>
    <property type="project" value="TreeGrafter"/>
</dbReference>
<sequence length="1171" mass="129194">MATITKDSNRVPASISRLIETVAEHGTEGNEELSVAFLDRLASHQADPAQVLEDEGIMYVAENYMIFTDRMAVPELLKRASDLPCVRKDSHELSSKVPELLIKSLLAGFGRVKDMYECQAAEAEEGAYIEAKLFWYNLNCFADGLITVMKIEDPRGDWILGEEFSILPRTLPPAAMALLLWKTFDFFEVGQVRLGDDETRAFFENNEISSVCSGSDSLFLGSDDGYVRIVGPSWKVLRSFHAHETGRITHMRQVEGTSLLVTVSEDLSNEPVLKVWALDKPVKKTGLPTCLSTLDIHNGRKQFPISAFAALDDLSQIAVGFANGAVTVIRGDLIHDRGTRQRVVHESEEPVTGVELVNEPNQKLTTLFIATTAKLLKLVISGKGQGQPPRTIEDAGCAAGCMTLNKKTGDIIVGRDDAVYYYTLDGRGPCFANDGSTNLVSVYKDYVALIAPPHSSRNGSSDNLQRRLGGSTAEALFNASAFTMVDPTLQIVVHSESLISPVKALFQIWGDLYVLMQDGKINRYHEKTLQQRLELLYQRNLYPLALNLAQKSGMDAQQKNVIYRKYGDHLYQKGDYDNAMSQYIKAIDNTEPSQVIRKFLDTQRIHNLIEYLEELHEHHKATADHTTLLLNCYAKLKDVEKLEKFIKSPGDLKFDLDTAITMCRQGGYFEQAAYLATKHGENELVVDILVEDSKQYSDALDFIWHLDPETNCSKDTTKLFIDYYTGKYKPRVHLVPSEEAPAASGGGLAAAASAVQNLTNLLPLPYMNTSAVATTSTQGSTQQAVSDADALVETDTYSEPKYIPPPPRSAFSSFIDHSDEFIVFLEACLKENSLKDSDKADIYTTLFEMYLQKANEKKGVDREEWEQKAKKMIEGREVPIEDSNVLLLSHLSDFRDGTTLVKEQSGLLFDIFRSYTSAKDTRGAIKALRKYGPREPQLYPAALAYFTSDARVLDEAGPDELAAVLKRIDEDGLMAPLQVIQTLSSGSSSGQAVATMGMVKPYLAETIARERREIALNKRQINSFRAETEQKRKDIADLGSKPAVFQAQRCPGCGAPLELPAVHFLCKHSFHQRCLKGGATGAVEAGAGAGAGEGQVQDAASGGGECPVCAPQNAAVRSMKRSQDERADRHDLFKDALEKSRGGAGAKGGDDRFKTVAQWFGQGVMNVNVLE</sequence>
<evidence type="ECO:0000256" key="2">
    <source>
        <dbReference type="ARBA" id="ARBA00022448"/>
    </source>
</evidence>
<dbReference type="GO" id="GO:0006904">
    <property type="term" value="P:vesicle docking involved in exocytosis"/>
    <property type="evidence" value="ECO:0007669"/>
    <property type="project" value="TreeGrafter"/>
</dbReference>
<feature type="domain" description="RING-type" evidence="10">
    <location>
        <begin position="1050"/>
        <end position="1109"/>
    </location>
</feature>
<dbReference type="InterPro" id="IPR015943">
    <property type="entry name" value="WD40/YVTN_repeat-like_dom_sf"/>
</dbReference>
<dbReference type="Pfam" id="PF23356">
    <property type="entry name" value="TPR_PEP5_VPS11"/>
    <property type="match status" value="2"/>
</dbReference>
<evidence type="ECO:0000256" key="5">
    <source>
        <dbReference type="ARBA" id="ARBA00022833"/>
    </source>
</evidence>
<dbReference type="InterPro" id="IPR016024">
    <property type="entry name" value="ARM-type_fold"/>
</dbReference>
<gene>
    <name evidence="11" type="ORF">DL764_004983</name>
</gene>
<keyword evidence="2" id="KW-0813">Transport</keyword>
<dbReference type="InterPro" id="IPR016528">
    <property type="entry name" value="VPS11"/>
</dbReference>
<keyword evidence="5" id="KW-0862">Zinc</keyword>
<reference evidence="11 12" key="1">
    <citation type="submission" date="2018-06" db="EMBL/GenBank/DDBJ databases">
        <title>Complete Genomes of Monosporascus.</title>
        <authorList>
            <person name="Robinson A.J."/>
            <person name="Natvig D.O."/>
        </authorList>
    </citation>
    <scope>NUCLEOTIDE SEQUENCE [LARGE SCALE GENOMIC DNA]</scope>
    <source>
        <strain evidence="11 12">CBS 110550</strain>
    </source>
</reference>
<dbReference type="InterPro" id="IPR057307">
    <property type="entry name" value="PEP5_VPS11_N"/>
</dbReference>
<dbReference type="Pfam" id="PF12451">
    <property type="entry name" value="VPS11_C"/>
    <property type="match status" value="1"/>
</dbReference>
<dbReference type="InterPro" id="IPR036322">
    <property type="entry name" value="WD40_repeat_dom_sf"/>
</dbReference>
<dbReference type="PANTHER" id="PTHR23323">
    <property type="entry name" value="VACUOLAR PROTEIN SORTING-ASSOCIATED PROTEIN"/>
    <property type="match status" value="1"/>
</dbReference>
<dbReference type="Gene3D" id="2.130.10.10">
    <property type="entry name" value="YVTN repeat-like/Quinoprotein amine dehydrogenase"/>
    <property type="match status" value="1"/>
</dbReference>
<dbReference type="GO" id="GO:0007033">
    <property type="term" value="P:vacuole organization"/>
    <property type="evidence" value="ECO:0007669"/>
    <property type="project" value="TreeGrafter"/>
</dbReference>